<evidence type="ECO:0000256" key="3">
    <source>
        <dbReference type="ARBA" id="ARBA00011233"/>
    </source>
</evidence>
<dbReference type="EMBL" id="CP141615">
    <property type="protein sequence ID" value="WRP16541.1"/>
    <property type="molecule type" value="Genomic_DNA"/>
</dbReference>
<dbReference type="CDD" id="cd00452">
    <property type="entry name" value="KDPG_aldolase"/>
    <property type="match status" value="1"/>
</dbReference>
<comment type="pathway">
    <text evidence="1">Carbohydrate acid metabolism.</text>
</comment>
<dbReference type="EC" id="4.1.3.16" evidence="6"/>
<dbReference type="NCBIfam" id="TIGR01182">
    <property type="entry name" value="eda"/>
    <property type="match status" value="1"/>
</dbReference>
<organism evidence="6 7">
    <name type="scientific">Carboxydichorda subterranea</name>
    <dbReference type="NCBI Taxonomy" id="3109565"/>
    <lineage>
        <taxon>Bacteria</taxon>
        <taxon>Bacillati</taxon>
        <taxon>Bacillota</taxon>
        <taxon>Limnochordia</taxon>
        <taxon>Limnochordales</taxon>
        <taxon>Geochordaceae</taxon>
        <taxon>Carboxydichorda</taxon>
    </lineage>
</organism>
<dbReference type="GO" id="GO:0008675">
    <property type="term" value="F:2-dehydro-3-deoxy-phosphogluconate aldolase activity"/>
    <property type="evidence" value="ECO:0007669"/>
    <property type="project" value="UniProtKB-EC"/>
</dbReference>
<dbReference type="Gene3D" id="3.20.20.70">
    <property type="entry name" value="Aldolase class I"/>
    <property type="match status" value="1"/>
</dbReference>
<reference evidence="6 7" key="1">
    <citation type="journal article" date="2024" name="Front. Microbiol.">
        <title>Novel thermophilic genera Geochorda gen. nov. and Carboxydochorda gen. nov. from the deep terrestrial subsurface reveal the ecophysiological diversity in the class Limnochordia.</title>
        <authorList>
            <person name="Karnachuk O.V."/>
            <person name="Lukina A.P."/>
            <person name="Avakyan M.R."/>
            <person name="Kadnikov V.V."/>
            <person name="Begmatov S."/>
            <person name="Beletsky A.V."/>
            <person name="Vlasova K.G."/>
            <person name="Novikov A.A."/>
            <person name="Shcherbakova V.A."/>
            <person name="Mardanov A.V."/>
            <person name="Ravin N.V."/>
        </authorList>
    </citation>
    <scope>NUCLEOTIDE SEQUENCE [LARGE SCALE GENOMIC DNA]</scope>
    <source>
        <strain evidence="6 7">L945</strain>
    </source>
</reference>
<keyword evidence="7" id="KW-1185">Reference proteome</keyword>
<evidence type="ECO:0000313" key="6">
    <source>
        <dbReference type="EMBL" id="WRP16541.1"/>
    </source>
</evidence>
<dbReference type="PANTHER" id="PTHR30246">
    <property type="entry name" value="2-KETO-3-DEOXY-6-PHOSPHOGLUCONATE ALDOLASE"/>
    <property type="match status" value="1"/>
</dbReference>
<dbReference type="SUPFAM" id="SSF51569">
    <property type="entry name" value="Aldolase"/>
    <property type="match status" value="1"/>
</dbReference>
<dbReference type="GO" id="GO:0008700">
    <property type="term" value="F:(R,S)-4-hydroxy-2-oxoglutarate aldolase activity"/>
    <property type="evidence" value="ECO:0007669"/>
    <property type="project" value="UniProtKB-EC"/>
</dbReference>
<gene>
    <name evidence="6" type="primary">eda</name>
    <name evidence="6" type="ORF">U7230_10610</name>
</gene>
<accession>A0ABZ1BUQ4</accession>
<sequence>MTTRGPKQILGAIIDIGMIPIIRVGHPETALRVGQALLEGGLRTLEVTFTVPGADRVIESLRREHPDLLVGAGTVLDEATARAAVAAGAHYLVSAGTFEPVIRTGHRYGLPVFPGVMTPTEAVQALELGADVLKLFPASVLGPEYLKALRAPLPQALWCPTGGVSLDNLQAWFEAGATVVGVGGPLLRDVERSGDYAGLRERARTFVHKIEEIRAAVR</sequence>
<dbReference type="EC" id="4.1.2.14" evidence="6"/>
<evidence type="ECO:0000256" key="4">
    <source>
        <dbReference type="ARBA" id="ARBA00023239"/>
    </source>
</evidence>
<evidence type="ECO:0000313" key="7">
    <source>
        <dbReference type="Proteomes" id="UP001332192"/>
    </source>
</evidence>
<dbReference type="Pfam" id="PF01081">
    <property type="entry name" value="Aldolase"/>
    <property type="match status" value="1"/>
</dbReference>
<dbReference type="InterPro" id="IPR000887">
    <property type="entry name" value="Aldlse_KDPG_KHG"/>
</dbReference>
<keyword evidence="5" id="KW-0119">Carbohydrate metabolism</keyword>
<dbReference type="RefSeq" id="WP_324715814.1">
    <property type="nucleotide sequence ID" value="NZ_CP141615.1"/>
</dbReference>
<dbReference type="Proteomes" id="UP001332192">
    <property type="component" value="Chromosome"/>
</dbReference>
<proteinExistence type="inferred from homology"/>
<dbReference type="InterPro" id="IPR031338">
    <property type="entry name" value="KDPG/KHG_AS_2"/>
</dbReference>
<protein>
    <submittedName>
        <fullName evidence="6">Bifunctional 4-hydroxy-2-oxoglutarate aldolase/2-dehydro-3-deoxy-phosphogluconate aldolase</fullName>
        <ecNumber evidence="6">4.1.2.14</ecNumber>
        <ecNumber evidence="6">4.1.3.16</ecNumber>
    </submittedName>
</protein>
<dbReference type="PANTHER" id="PTHR30246:SF1">
    <property type="entry name" value="2-DEHYDRO-3-DEOXY-6-PHOSPHOGALACTONATE ALDOLASE-RELATED"/>
    <property type="match status" value="1"/>
</dbReference>
<dbReference type="InterPro" id="IPR013785">
    <property type="entry name" value="Aldolase_TIM"/>
</dbReference>
<comment type="subunit">
    <text evidence="3">Homotrimer.</text>
</comment>
<name>A0ABZ1BUQ4_9FIRM</name>
<evidence type="ECO:0000256" key="5">
    <source>
        <dbReference type="ARBA" id="ARBA00023277"/>
    </source>
</evidence>
<dbReference type="PROSITE" id="PS00160">
    <property type="entry name" value="ALDOLASE_KDPG_KHG_2"/>
    <property type="match status" value="1"/>
</dbReference>
<evidence type="ECO:0000256" key="2">
    <source>
        <dbReference type="ARBA" id="ARBA00006906"/>
    </source>
</evidence>
<evidence type="ECO:0000256" key="1">
    <source>
        <dbReference type="ARBA" id="ARBA00004761"/>
    </source>
</evidence>
<comment type="similarity">
    <text evidence="2">Belongs to the KHG/KDPG aldolase family.</text>
</comment>
<keyword evidence="4 6" id="KW-0456">Lyase</keyword>